<evidence type="ECO:0000313" key="1">
    <source>
        <dbReference type="EMBL" id="QOK64579.1"/>
    </source>
</evidence>
<proteinExistence type="predicted"/>
<reference evidence="1 2" key="1">
    <citation type="submission" date="2020-06" db="EMBL/GenBank/DDBJ databases">
        <title>New insights into brucella suis CRO type strains.</title>
        <authorList>
            <person name="Duvnjak S."/>
            <person name="Pavlinec Z."/>
            <person name="Vaser R."/>
            <person name="Sikic M."/>
            <person name="Kizanovic K."/>
            <person name="Spicic S."/>
        </authorList>
    </citation>
    <scope>NUCLEOTIDE SEQUENCE [LARGE SCALE GENOMIC DNA]</scope>
    <source>
        <strain evidence="1 2">CVI_72</strain>
    </source>
</reference>
<gene>
    <name evidence="1" type="ORF">HUZ30_07515</name>
</gene>
<evidence type="ECO:0000313" key="2">
    <source>
        <dbReference type="Proteomes" id="UP000593625"/>
    </source>
</evidence>
<protein>
    <submittedName>
        <fullName evidence="1">Uncharacterized protein</fullName>
    </submittedName>
</protein>
<dbReference type="AlphaFoldDB" id="A0A7L9MDE4"/>
<organism evidence="1 2">
    <name type="scientific">Brucella suis bv. 4</name>
    <dbReference type="NCBI Taxonomy" id="1567501"/>
    <lineage>
        <taxon>Bacteria</taxon>
        <taxon>Pseudomonadati</taxon>
        <taxon>Pseudomonadota</taxon>
        <taxon>Alphaproteobacteria</taxon>
        <taxon>Hyphomicrobiales</taxon>
        <taxon>Brucellaceae</taxon>
        <taxon>Brucella/Ochrobactrum group</taxon>
        <taxon>Brucella</taxon>
    </lineage>
</organism>
<dbReference type="GeneID" id="55591245"/>
<accession>A0A7L9MDE4</accession>
<dbReference type="RefSeq" id="WP_019443841.1">
    <property type="nucleotide sequence ID" value="NZ_CP054955.1"/>
</dbReference>
<name>A0A7L9MDE4_BRUSS</name>
<sequence length="86" mass="9161">MKKEAILFIKQSGQKSPRLAGPAGGGQSRKFDRKIYASGASFFVCDDDGDQEIAPVAVAVPVLPKAHKERNMAATAIVESAIIFRG</sequence>
<dbReference type="Proteomes" id="UP000593625">
    <property type="component" value="Chromosome I"/>
</dbReference>
<dbReference type="EMBL" id="CP054955">
    <property type="protein sequence ID" value="QOK64579.1"/>
    <property type="molecule type" value="Genomic_DNA"/>
</dbReference>